<evidence type="ECO:0000313" key="3">
    <source>
        <dbReference type="Proteomes" id="UP001501585"/>
    </source>
</evidence>
<reference evidence="2 3" key="1">
    <citation type="journal article" date="2019" name="Int. J. Syst. Evol. Microbiol.">
        <title>The Global Catalogue of Microorganisms (GCM) 10K type strain sequencing project: providing services to taxonomists for standard genome sequencing and annotation.</title>
        <authorList>
            <consortium name="The Broad Institute Genomics Platform"/>
            <consortium name="The Broad Institute Genome Sequencing Center for Infectious Disease"/>
            <person name="Wu L."/>
            <person name="Ma J."/>
        </authorList>
    </citation>
    <scope>NUCLEOTIDE SEQUENCE [LARGE SCALE GENOMIC DNA]</scope>
    <source>
        <strain evidence="2 3">JCM 15313</strain>
    </source>
</reference>
<accession>A0ABN2SJK4</accession>
<comment type="caution">
    <text evidence="2">The sequence shown here is derived from an EMBL/GenBank/DDBJ whole genome shotgun (WGS) entry which is preliminary data.</text>
</comment>
<name>A0ABN2SJK4_9ACTN</name>
<keyword evidence="1" id="KW-0472">Membrane</keyword>
<evidence type="ECO:0000313" key="2">
    <source>
        <dbReference type="EMBL" id="GAA1987861.1"/>
    </source>
</evidence>
<keyword evidence="1" id="KW-0812">Transmembrane</keyword>
<dbReference type="Proteomes" id="UP001501585">
    <property type="component" value="Unassembled WGS sequence"/>
</dbReference>
<protein>
    <submittedName>
        <fullName evidence="2">Uncharacterized protein</fullName>
    </submittedName>
</protein>
<keyword evidence="3" id="KW-1185">Reference proteome</keyword>
<gene>
    <name evidence="2" type="ORF">GCM10009799_11860</name>
</gene>
<keyword evidence="1" id="KW-1133">Transmembrane helix</keyword>
<dbReference type="PROSITE" id="PS51257">
    <property type="entry name" value="PROKAR_LIPOPROTEIN"/>
    <property type="match status" value="1"/>
</dbReference>
<feature type="transmembrane region" description="Helical" evidence="1">
    <location>
        <begin position="32"/>
        <end position="50"/>
    </location>
</feature>
<dbReference type="RefSeq" id="WP_344099898.1">
    <property type="nucleotide sequence ID" value="NZ_BAAAPC010000004.1"/>
</dbReference>
<dbReference type="EMBL" id="BAAAPC010000004">
    <property type="protein sequence ID" value="GAA1987861.1"/>
    <property type="molecule type" value="Genomic_DNA"/>
</dbReference>
<organism evidence="2 3">
    <name type="scientific">Nocardiopsis rhodophaea</name>
    <dbReference type="NCBI Taxonomy" id="280238"/>
    <lineage>
        <taxon>Bacteria</taxon>
        <taxon>Bacillati</taxon>
        <taxon>Actinomycetota</taxon>
        <taxon>Actinomycetes</taxon>
        <taxon>Streptosporangiales</taxon>
        <taxon>Nocardiopsidaceae</taxon>
        <taxon>Nocardiopsis</taxon>
    </lineage>
</organism>
<sequence length="64" mass="7115">MDKRRLPHIGFAAFVSCSLLFATYAPVQWSGIVGYGVGSATLIVWAYFAGSQYQQRKKSLQQNT</sequence>
<proteinExistence type="predicted"/>
<evidence type="ECO:0000256" key="1">
    <source>
        <dbReference type="SAM" id="Phobius"/>
    </source>
</evidence>